<protein>
    <submittedName>
        <fullName evidence="1">Transcriptional regulator</fullName>
    </submittedName>
</protein>
<reference evidence="1 2" key="1">
    <citation type="submission" date="2014-06" db="EMBL/GenBank/DDBJ databases">
        <title>Whole Genome Sequences of Three Symbiotic Endozoicomonas Bacteria.</title>
        <authorList>
            <person name="Neave M.J."/>
            <person name="Apprill A."/>
            <person name="Voolstra C.R."/>
        </authorList>
    </citation>
    <scope>NUCLEOTIDE SEQUENCE [LARGE SCALE GENOMIC DNA]</scope>
    <source>
        <strain evidence="1 2">DSM 25634</strain>
    </source>
</reference>
<comment type="caution">
    <text evidence="1">The sequence shown here is derived from an EMBL/GenBank/DDBJ whole genome shotgun (WGS) entry which is preliminary data.</text>
</comment>
<dbReference type="InterPro" id="IPR011991">
    <property type="entry name" value="ArsR-like_HTH"/>
</dbReference>
<dbReference type="Pfam" id="PF13412">
    <property type="entry name" value="HTH_24"/>
    <property type="match status" value="1"/>
</dbReference>
<dbReference type="eggNOG" id="COG2345">
    <property type="taxonomic scope" value="Bacteria"/>
</dbReference>
<organism evidence="1 2">
    <name type="scientific">Endozoicomonas numazuensis</name>
    <dbReference type="NCBI Taxonomy" id="1137799"/>
    <lineage>
        <taxon>Bacteria</taxon>
        <taxon>Pseudomonadati</taxon>
        <taxon>Pseudomonadota</taxon>
        <taxon>Gammaproteobacteria</taxon>
        <taxon>Oceanospirillales</taxon>
        <taxon>Endozoicomonadaceae</taxon>
        <taxon>Endozoicomonas</taxon>
    </lineage>
</organism>
<dbReference type="Proteomes" id="UP000028073">
    <property type="component" value="Unassembled WGS sequence"/>
</dbReference>
<keyword evidence="2" id="KW-1185">Reference proteome</keyword>
<accession>A0A081NIV9</accession>
<dbReference type="InterPro" id="IPR036390">
    <property type="entry name" value="WH_DNA-bd_sf"/>
</dbReference>
<dbReference type="CDD" id="cd00090">
    <property type="entry name" value="HTH_ARSR"/>
    <property type="match status" value="1"/>
</dbReference>
<dbReference type="EMBL" id="JOKH01000002">
    <property type="protein sequence ID" value="KEQ18382.1"/>
    <property type="molecule type" value="Genomic_DNA"/>
</dbReference>
<evidence type="ECO:0000313" key="2">
    <source>
        <dbReference type="Proteomes" id="UP000028073"/>
    </source>
</evidence>
<dbReference type="OrthoDB" id="155998at2"/>
<dbReference type="RefSeq" id="WP_034835655.1">
    <property type="nucleotide sequence ID" value="NZ_JOKH01000002.1"/>
</dbReference>
<dbReference type="AlphaFoldDB" id="A0A081NIV9"/>
<name>A0A081NIV9_9GAMM</name>
<sequence>MKSKKAQNRILQLLKTEGAKTAVELGKTLDITSMGARQHLERMEKEGLISSEEVSKGVGRPKKLWQLTEEAQSHFPDRHDQLTVDMLISIKDVFGDQGLDQLIEHRSKETSRQYHETLDRHMDLEDKVKALVKVRSKEGYMADYEISENGFIFFENHCPICSAASACQGFCRSELEIFEELFAGMAKVERLEHILQGARRCAYSIISIS</sequence>
<dbReference type="InterPro" id="IPR036388">
    <property type="entry name" value="WH-like_DNA-bd_sf"/>
</dbReference>
<dbReference type="GO" id="GO:0006355">
    <property type="term" value="P:regulation of DNA-templated transcription"/>
    <property type="evidence" value="ECO:0007669"/>
    <property type="project" value="UniProtKB-ARBA"/>
</dbReference>
<dbReference type="PANTHER" id="PTHR38600:SF2">
    <property type="entry name" value="SLL0088 PROTEIN"/>
    <property type="match status" value="1"/>
</dbReference>
<dbReference type="PANTHER" id="PTHR38600">
    <property type="entry name" value="TRANSCRIPTIONAL REGULATORY PROTEIN"/>
    <property type="match status" value="1"/>
</dbReference>
<dbReference type="Gene3D" id="1.10.10.10">
    <property type="entry name" value="Winged helix-like DNA-binding domain superfamily/Winged helix DNA-binding domain"/>
    <property type="match status" value="1"/>
</dbReference>
<evidence type="ECO:0000313" key="1">
    <source>
        <dbReference type="EMBL" id="KEQ18382.1"/>
    </source>
</evidence>
<dbReference type="STRING" id="1137799.GZ78_12835"/>
<proteinExistence type="predicted"/>
<dbReference type="SUPFAM" id="SSF46785">
    <property type="entry name" value="Winged helix' DNA-binding domain"/>
    <property type="match status" value="1"/>
</dbReference>
<gene>
    <name evidence="1" type="ORF">GZ78_12835</name>
</gene>